<proteinExistence type="predicted"/>
<accession>A0A0A9DGT1</accession>
<name>A0A0A9DGT1_ARUDO</name>
<organism evidence="1">
    <name type="scientific">Arundo donax</name>
    <name type="common">Giant reed</name>
    <name type="synonym">Donax arundinaceus</name>
    <dbReference type="NCBI Taxonomy" id="35708"/>
    <lineage>
        <taxon>Eukaryota</taxon>
        <taxon>Viridiplantae</taxon>
        <taxon>Streptophyta</taxon>
        <taxon>Embryophyta</taxon>
        <taxon>Tracheophyta</taxon>
        <taxon>Spermatophyta</taxon>
        <taxon>Magnoliopsida</taxon>
        <taxon>Liliopsida</taxon>
        <taxon>Poales</taxon>
        <taxon>Poaceae</taxon>
        <taxon>PACMAD clade</taxon>
        <taxon>Arundinoideae</taxon>
        <taxon>Arundineae</taxon>
        <taxon>Arundo</taxon>
    </lineage>
</organism>
<reference evidence="1" key="1">
    <citation type="submission" date="2014-09" db="EMBL/GenBank/DDBJ databases">
        <authorList>
            <person name="Magalhaes I.L.F."/>
            <person name="Oliveira U."/>
            <person name="Santos F.R."/>
            <person name="Vidigal T.H.D.A."/>
            <person name="Brescovit A.D."/>
            <person name="Santos A.J."/>
        </authorList>
    </citation>
    <scope>NUCLEOTIDE SEQUENCE</scope>
    <source>
        <tissue evidence="1">Shoot tissue taken approximately 20 cm above the soil surface</tissue>
    </source>
</reference>
<sequence length="41" mass="4190">MVVECPSPTDTCAAVDYSAASMTKAASPEWHLEDPSSCGGS</sequence>
<dbReference type="EMBL" id="GBRH01214923">
    <property type="protein sequence ID" value="JAD82972.1"/>
    <property type="molecule type" value="Transcribed_RNA"/>
</dbReference>
<reference evidence="1" key="2">
    <citation type="journal article" date="2015" name="Data Brief">
        <title>Shoot transcriptome of the giant reed, Arundo donax.</title>
        <authorList>
            <person name="Barrero R.A."/>
            <person name="Guerrero F.D."/>
            <person name="Moolhuijzen P."/>
            <person name="Goolsby J.A."/>
            <person name="Tidwell J."/>
            <person name="Bellgard S.E."/>
            <person name="Bellgard M.I."/>
        </authorList>
    </citation>
    <scope>NUCLEOTIDE SEQUENCE</scope>
    <source>
        <tissue evidence="1">Shoot tissue taken approximately 20 cm above the soil surface</tissue>
    </source>
</reference>
<protein>
    <submittedName>
        <fullName evidence="1">Uncharacterized protein</fullName>
    </submittedName>
</protein>
<dbReference type="AlphaFoldDB" id="A0A0A9DGT1"/>
<evidence type="ECO:0000313" key="1">
    <source>
        <dbReference type="EMBL" id="JAD82972.1"/>
    </source>
</evidence>